<gene>
    <name evidence="2" type="ORF">AQI95_42710</name>
</gene>
<sequence>MAAVVVGAVALPAAAVQQPAHPARASVYISKVQYDSPGRDNRSPRSLNAEWVDVTNSTRKTVNLDRWTLKDDAGHTYTFRHVRLAGRATVRVHTGIGRDTRTDLYQDRRTYVWNNNGDTATLRTDRGRVDDRVSWGRDRSHRH</sequence>
<evidence type="ECO:0000259" key="1">
    <source>
        <dbReference type="PROSITE" id="PS51841"/>
    </source>
</evidence>
<dbReference type="STRING" id="67386.AQI95_42710"/>
<dbReference type="Gene3D" id="2.60.40.1260">
    <property type="entry name" value="Lamin Tail domain"/>
    <property type="match status" value="1"/>
</dbReference>
<reference evidence="2 3" key="1">
    <citation type="submission" date="2015-10" db="EMBL/GenBank/DDBJ databases">
        <title>Draft genome sequence of Streptomyces yokosukanensis DSM 40224, type strain for the species Streptomyces yokosukanensis.</title>
        <authorList>
            <person name="Ruckert C."/>
            <person name="Winkler A."/>
            <person name="Kalinowski J."/>
            <person name="Kampfer P."/>
            <person name="Glaeser S."/>
        </authorList>
    </citation>
    <scope>NUCLEOTIDE SEQUENCE [LARGE SCALE GENOMIC DNA]</scope>
    <source>
        <strain evidence="2 3">DSM 40224</strain>
    </source>
</reference>
<dbReference type="SUPFAM" id="SSF74853">
    <property type="entry name" value="Lamin A/C globular tail domain"/>
    <property type="match status" value="1"/>
</dbReference>
<evidence type="ECO:0000313" key="2">
    <source>
        <dbReference type="EMBL" id="KUM96195.1"/>
    </source>
</evidence>
<feature type="domain" description="LTD" evidence="1">
    <location>
        <begin position="12"/>
        <end position="143"/>
    </location>
</feature>
<keyword evidence="3" id="KW-1185">Reference proteome</keyword>
<dbReference type="Pfam" id="PF00932">
    <property type="entry name" value="LTD"/>
    <property type="match status" value="1"/>
</dbReference>
<proteinExistence type="predicted"/>
<dbReference type="InterPro" id="IPR001322">
    <property type="entry name" value="Lamin_tail_dom"/>
</dbReference>
<dbReference type="EMBL" id="LMWN01000102">
    <property type="protein sequence ID" value="KUM96195.1"/>
    <property type="molecule type" value="Genomic_DNA"/>
</dbReference>
<dbReference type="AlphaFoldDB" id="A0A101NMW5"/>
<dbReference type="PROSITE" id="PS51841">
    <property type="entry name" value="LTD"/>
    <property type="match status" value="1"/>
</dbReference>
<comment type="caution">
    <text evidence="2">The sequence shown here is derived from an EMBL/GenBank/DDBJ whole genome shotgun (WGS) entry which is preliminary data.</text>
</comment>
<dbReference type="InterPro" id="IPR036415">
    <property type="entry name" value="Lamin_tail_dom_sf"/>
</dbReference>
<protein>
    <recommendedName>
        <fullName evidence="1">LTD domain-containing protein</fullName>
    </recommendedName>
</protein>
<evidence type="ECO:0000313" key="3">
    <source>
        <dbReference type="Proteomes" id="UP000053127"/>
    </source>
</evidence>
<accession>A0A101NMW5</accession>
<dbReference type="Proteomes" id="UP000053127">
    <property type="component" value="Unassembled WGS sequence"/>
</dbReference>
<name>A0A101NMW5_9ACTN</name>
<organism evidence="2 3">
    <name type="scientific">Streptomyces yokosukanensis</name>
    <dbReference type="NCBI Taxonomy" id="67386"/>
    <lineage>
        <taxon>Bacteria</taxon>
        <taxon>Bacillati</taxon>
        <taxon>Actinomycetota</taxon>
        <taxon>Actinomycetes</taxon>
        <taxon>Kitasatosporales</taxon>
        <taxon>Streptomycetaceae</taxon>
        <taxon>Streptomyces</taxon>
    </lineage>
</organism>